<comment type="similarity">
    <text evidence="12 13">Belongs to the TRAFAC class myosin-kinesin ATPase superfamily. Kinesin family.</text>
</comment>
<evidence type="ECO:0000313" key="17">
    <source>
        <dbReference type="Proteomes" id="UP000748531"/>
    </source>
</evidence>
<dbReference type="InterPro" id="IPR001752">
    <property type="entry name" value="Kinesin_motor_dom"/>
</dbReference>
<reference evidence="16" key="1">
    <citation type="submission" date="2019-05" db="EMBL/GenBank/DDBJ databases">
        <title>Annotation for the trematode Paragonimus heterotremus.</title>
        <authorList>
            <person name="Choi Y.-J."/>
        </authorList>
    </citation>
    <scope>NUCLEOTIDE SEQUENCE</scope>
    <source>
        <strain evidence="16">LC</strain>
    </source>
</reference>
<keyword evidence="4 13" id="KW-0493">Microtubule</keyword>
<dbReference type="AlphaFoldDB" id="A0A8J4SUM2"/>
<evidence type="ECO:0000256" key="12">
    <source>
        <dbReference type="PROSITE-ProRule" id="PRU00283"/>
    </source>
</evidence>
<comment type="caution">
    <text evidence="16">The sequence shown here is derived from an EMBL/GenBank/DDBJ whole genome shotgun (WGS) entry which is preliminary data.</text>
</comment>
<accession>A0A8J4SUM2</accession>
<evidence type="ECO:0000256" key="5">
    <source>
        <dbReference type="ARBA" id="ARBA00022741"/>
    </source>
</evidence>
<dbReference type="Pfam" id="PF00225">
    <property type="entry name" value="Kinesin"/>
    <property type="match status" value="2"/>
</dbReference>
<evidence type="ECO:0000256" key="1">
    <source>
        <dbReference type="ARBA" id="ARBA00004245"/>
    </source>
</evidence>
<dbReference type="PANTHER" id="PTHR47971:SF8">
    <property type="entry name" value="KINESIN-LIKE PROTEIN"/>
    <property type="match status" value="1"/>
</dbReference>
<keyword evidence="7 12" id="KW-0067">ATP-binding</keyword>
<comment type="subcellular location">
    <subcellularLocation>
        <location evidence="1">Cytoplasm</location>
        <location evidence="1">Cytoskeleton</location>
    </subcellularLocation>
</comment>
<keyword evidence="11" id="KW-0131">Cell cycle</keyword>
<organism evidence="16 17">
    <name type="scientific">Paragonimus heterotremus</name>
    <dbReference type="NCBI Taxonomy" id="100268"/>
    <lineage>
        <taxon>Eukaryota</taxon>
        <taxon>Metazoa</taxon>
        <taxon>Spiralia</taxon>
        <taxon>Lophotrochozoa</taxon>
        <taxon>Platyhelminthes</taxon>
        <taxon>Trematoda</taxon>
        <taxon>Digenea</taxon>
        <taxon>Plagiorchiida</taxon>
        <taxon>Troglotremata</taxon>
        <taxon>Troglotrematidae</taxon>
        <taxon>Paragonimus</taxon>
    </lineage>
</organism>
<dbReference type="SMART" id="SM00129">
    <property type="entry name" value="KISc"/>
    <property type="match status" value="1"/>
</dbReference>
<feature type="binding site" evidence="12">
    <location>
        <begin position="438"/>
        <end position="445"/>
    </location>
    <ligand>
        <name>ATP</name>
        <dbReference type="ChEBI" id="CHEBI:30616"/>
    </ligand>
</feature>
<evidence type="ECO:0000256" key="4">
    <source>
        <dbReference type="ARBA" id="ARBA00022701"/>
    </source>
</evidence>
<dbReference type="GO" id="GO:0007019">
    <property type="term" value="P:microtubule depolymerization"/>
    <property type="evidence" value="ECO:0007669"/>
    <property type="project" value="TreeGrafter"/>
</dbReference>
<dbReference type="PROSITE" id="PS00411">
    <property type="entry name" value="KINESIN_MOTOR_1"/>
    <property type="match status" value="1"/>
</dbReference>
<protein>
    <recommendedName>
        <fullName evidence="13">Kinesin-like protein</fullName>
    </recommendedName>
</protein>
<dbReference type="EMBL" id="LUCH01005048">
    <property type="protein sequence ID" value="KAF5398396.1"/>
    <property type="molecule type" value="Genomic_DNA"/>
</dbReference>
<evidence type="ECO:0000259" key="15">
    <source>
        <dbReference type="PROSITE" id="PS50067"/>
    </source>
</evidence>
<dbReference type="PROSITE" id="PS50067">
    <property type="entry name" value="KINESIN_MOTOR_2"/>
    <property type="match status" value="1"/>
</dbReference>
<dbReference type="InterPro" id="IPR036961">
    <property type="entry name" value="Kinesin_motor_dom_sf"/>
</dbReference>
<dbReference type="InterPro" id="IPR027640">
    <property type="entry name" value="Kinesin-like_fam"/>
</dbReference>
<name>A0A8J4SUM2_9TREM</name>
<dbReference type="GO" id="GO:0008017">
    <property type="term" value="F:microtubule binding"/>
    <property type="evidence" value="ECO:0007669"/>
    <property type="project" value="InterPro"/>
</dbReference>
<dbReference type="Pfam" id="PF22923">
    <property type="entry name" value="KIF2A-like_1st"/>
    <property type="match status" value="1"/>
</dbReference>
<evidence type="ECO:0000256" key="7">
    <source>
        <dbReference type="ARBA" id="ARBA00022840"/>
    </source>
</evidence>
<evidence type="ECO:0000256" key="6">
    <source>
        <dbReference type="ARBA" id="ARBA00022776"/>
    </source>
</evidence>
<keyword evidence="5 12" id="KW-0547">Nucleotide-binding</keyword>
<evidence type="ECO:0000256" key="14">
    <source>
        <dbReference type="SAM" id="MobiDB-lite"/>
    </source>
</evidence>
<dbReference type="GO" id="GO:0007018">
    <property type="term" value="P:microtubule-based movement"/>
    <property type="evidence" value="ECO:0007669"/>
    <property type="project" value="InterPro"/>
</dbReference>
<dbReference type="Proteomes" id="UP000748531">
    <property type="component" value="Unassembled WGS sequence"/>
</dbReference>
<dbReference type="PRINTS" id="PR00380">
    <property type="entry name" value="KINESINHEAVY"/>
</dbReference>
<keyword evidence="3" id="KW-0132">Cell division</keyword>
<dbReference type="SUPFAM" id="SSF52540">
    <property type="entry name" value="P-loop containing nucleoside triphosphate hydrolases"/>
    <property type="match status" value="1"/>
</dbReference>
<evidence type="ECO:0000256" key="11">
    <source>
        <dbReference type="ARBA" id="ARBA00023306"/>
    </source>
</evidence>
<dbReference type="PANTHER" id="PTHR47971">
    <property type="entry name" value="KINESIN-RELATED PROTEIN 6"/>
    <property type="match status" value="1"/>
</dbReference>
<keyword evidence="6" id="KW-0498">Mitosis</keyword>
<keyword evidence="10" id="KW-0206">Cytoskeleton</keyword>
<proteinExistence type="inferred from homology"/>
<evidence type="ECO:0000313" key="16">
    <source>
        <dbReference type="EMBL" id="KAF5398396.1"/>
    </source>
</evidence>
<evidence type="ECO:0000256" key="3">
    <source>
        <dbReference type="ARBA" id="ARBA00022618"/>
    </source>
</evidence>
<feature type="compositionally biased region" description="Acidic residues" evidence="14">
    <location>
        <begin position="225"/>
        <end position="236"/>
    </location>
</feature>
<dbReference type="InterPro" id="IPR054473">
    <property type="entry name" value="KIF2A-like_N"/>
</dbReference>
<keyword evidence="2" id="KW-0963">Cytoplasm</keyword>
<feature type="compositionally biased region" description="Low complexity" evidence="14">
    <location>
        <begin position="49"/>
        <end position="63"/>
    </location>
</feature>
<keyword evidence="17" id="KW-1185">Reference proteome</keyword>
<feature type="region of interest" description="Disordered" evidence="14">
    <location>
        <begin position="220"/>
        <end position="284"/>
    </location>
</feature>
<sequence length="618" mass="68035">IGRVHSAIVSGINPNTKSVTVEWYEKGEAKGKEIELEAIFQLNPNLRKPGPSSDTISGTGDSTVLQGRKEPPSALQRPVVTASIAPACDGRGLPSANNGAYSSNQFEPPSFPAPSRLAAPSTRVPAQPRSTSHVPSRPPVDDRANLARVAVTASTNDVTIVRSQQDASAHSYVSHYARGVPPNEEPQSVDPAHYVTSHEGDSEGLSHLIDLTRDPETGSFYADDGWIDQEGGDGADDGSVALNSNVRALAGDGQRRQLGRANTTAASSAPNTTNTGGSGTMRKSNCVKEIERIQQRREERRAAQRAVRDQVELDPSNPSYEFHMMINEYRSTLDYRPLTTTDPIEDHQISVCVRKRPMNKKELARREIDVITVPNKQTVVVHEPKTKVDLTKYLENQQFRFDYSFDDTSDNELVYRYTAQPLVECIFERGMATCFAYGQTGSGKTHTMGGEFHGRDNGIPTDHMKVFDLLNKKNKLRVLEDAKGQVQVIGLREESVASVDAVLSLLQHGQHIRTSGQTSANQHSSRSHAVFQLILKRQQTNKIHGKFSLIDLAGNERGVDTSSSDRHTRMEGAEINKSLLALKVRVVFSYASKSTRAAPIPIPMSDEWICRFKDRQCT</sequence>
<feature type="compositionally biased region" description="Polar residues" evidence="14">
    <location>
        <begin position="95"/>
        <end position="107"/>
    </location>
</feature>
<dbReference type="GO" id="GO:0003777">
    <property type="term" value="F:microtubule motor activity"/>
    <property type="evidence" value="ECO:0007669"/>
    <property type="project" value="InterPro"/>
</dbReference>
<dbReference type="Gene3D" id="3.40.850.10">
    <property type="entry name" value="Kinesin motor domain"/>
    <property type="match status" value="2"/>
</dbReference>
<dbReference type="InterPro" id="IPR027417">
    <property type="entry name" value="P-loop_NTPase"/>
</dbReference>
<dbReference type="GO" id="GO:0051301">
    <property type="term" value="P:cell division"/>
    <property type="evidence" value="ECO:0007669"/>
    <property type="project" value="UniProtKB-KW"/>
</dbReference>
<dbReference type="InterPro" id="IPR019821">
    <property type="entry name" value="Kinesin_motor_CS"/>
</dbReference>
<evidence type="ECO:0000256" key="9">
    <source>
        <dbReference type="ARBA" id="ARBA00023175"/>
    </source>
</evidence>
<dbReference type="OrthoDB" id="3176171at2759"/>
<evidence type="ECO:0000256" key="8">
    <source>
        <dbReference type="ARBA" id="ARBA00023054"/>
    </source>
</evidence>
<feature type="region of interest" description="Disordered" evidence="14">
    <location>
        <begin position="182"/>
        <end position="203"/>
    </location>
</feature>
<feature type="non-terminal residue" evidence="16">
    <location>
        <position position="1"/>
    </location>
</feature>
<evidence type="ECO:0000256" key="2">
    <source>
        <dbReference type="ARBA" id="ARBA00022490"/>
    </source>
</evidence>
<dbReference type="GO" id="GO:0005524">
    <property type="term" value="F:ATP binding"/>
    <property type="evidence" value="ECO:0007669"/>
    <property type="project" value="UniProtKB-UniRule"/>
</dbReference>
<keyword evidence="8" id="KW-0175">Coiled coil</keyword>
<dbReference type="GO" id="GO:0005874">
    <property type="term" value="C:microtubule"/>
    <property type="evidence" value="ECO:0007669"/>
    <property type="project" value="UniProtKB-KW"/>
</dbReference>
<keyword evidence="9 12" id="KW-0505">Motor protein</keyword>
<evidence type="ECO:0000256" key="10">
    <source>
        <dbReference type="ARBA" id="ARBA00023212"/>
    </source>
</evidence>
<evidence type="ECO:0000256" key="13">
    <source>
        <dbReference type="RuleBase" id="RU000394"/>
    </source>
</evidence>
<feature type="domain" description="Kinesin motor" evidence="15">
    <location>
        <begin position="348"/>
        <end position="618"/>
    </location>
</feature>
<feature type="compositionally biased region" description="Low complexity" evidence="14">
    <location>
        <begin position="261"/>
        <end position="275"/>
    </location>
</feature>
<feature type="region of interest" description="Disordered" evidence="14">
    <location>
        <begin position="44"/>
        <end position="141"/>
    </location>
</feature>
<gene>
    <name evidence="16" type="ORF">PHET_08101</name>
</gene>